<dbReference type="InterPro" id="IPR001849">
    <property type="entry name" value="PH_domain"/>
</dbReference>
<evidence type="ECO:0000256" key="3">
    <source>
        <dbReference type="ARBA" id="ARBA00022963"/>
    </source>
</evidence>
<dbReference type="EC" id="3.1.4.11" evidence="1"/>
<accession>X6MIV5</accession>
<dbReference type="InterPro" id="IPR011993">
    <property type="entry name" value="PH-like_dom_sf"/>
</dbReference>
<evidence type="ECO:0000313" key="8">
    <source>
        <dbReference type="Proteomes" id="UP000023152"/>
    </source>
</evidence>
<dbReference type="Gene3D" id="2.30.29.30">
    <property type="entry name" value="Pleckstrin-homology domain (PH domain)/Phosphotyrosine-binding domain (PTB)"/>
    <property type="match status" value="1"/>
</dbReference>
<feature type="domain" description="PH" evidence="6">
    <location>
        <begin position="199"/>
        <end position="232"/>
    </location>
</feature>
<dbReference type="AlphaFoldDB" id="X6MIV5"/>
<reference evidence="7 8" key="1">
    <citation type="journal article" date="2013" name="Curr. Biol.">
        <title>The Genome of the Foraminiferan Reticulomyxa filosa.</title>
        <authorList>
            <person name="Glockner G."/>
            <person name="Hulsmann N."/>
            <person name="Schleicher M."/>
            <person name="Noegel A.A."/>
            <person name="Eichinger L."/>
            <person name="Gallinger C."/>
            <person name="Pawlowski J."/>
            <person name="Sierra R."/>
            <person name="Euteneuer U."/>
            <person name="Pillet L."/>
            <person name="Moustafa A."/>
            <person name="Platzer M."/>
            <person name="Groth M."/>
            <person name="Szafranski K."/>
            <person name="Schliwa M."/>
        </authorList>
    </citation>
    <scope>NUCLEOTIDE SEQUENCE [LARGE SCALE GENOMIC DNA]</scope>
</reference>
<dbReference type="GO" id="GO:0046488">
    <property type="term" value="P:phosphatidylinositol metabolic process"/>
    <property type="evidence" value="ECO:0007669"/>
    <property type="project" value="TreeGrafter"/>
</dbReference>
<evidence type="ECO:0000256" key="2">
    <source>
        <dbReference type="ARBA" id="ARBA00022801"/>
    </source>
</evidence>
<proteinExistence type="predicted"/>
<dbReference type="Proteomes" id="UP000023152">
    <property type="component" value="Unassembled WGS sequence"/>
</dbReference>
<dbReference type="GO" id="GO:0004435">
    <property type="term" value="F:phosphatidylinositol-4,5-bisphosphate phospholipase C activity"/>
    <property type="evidence" value="ECO:0007669"/>
    <property type="project" value="UniProtKB-EC"/>
</dbReference>
<dbReference type="EMBL" id="ASPP01020325">
    <property type="protein sequence ID" value="ETO13918.1"/>
    <property type="molecule type" value="Genomic_DNA"/>
</dbReference>
<evidence type="ECO:0000256" key="1">
    <source>
        <dbReference type="ARBA" id="ARBA00012368"/>
    </source>
</evidence>
<feature type="region of interest" description="Disordered" evidence="5">
    <location>
        <begin position="28"/>
        <end position="119"/>
    </location>
</feature>
<dbReference type="OrthoDB" id="1632067at2759"/>
<dbReference type="GO" id="GO:0051209">
    <property type="term" value="P:release of sequestered calcium ion into cytosol"/>
    <property type="evidence" value="ECO:0007669"/>
    <property type="project" value="TreeGrafter"/>
</dbReference>
<gene>
    <name evidence="7" type="ORF">RFI_23451</name>
</gene>
<evidence type="ECO:0000256" key="4">
    <source>
        <dbReference type="ARBA" id="ARBA00023098"/>
    </source>
</evidence>
<feature type="non-terminal residue" evidence="7">
    <location>
        <position position="1"/>
    </location>
</feature>
<keyword evidence="2" id="KW-0378">Hydrolase</keyword>
<dbReference type="FunFam" id="2.30.29.30:FF:000025">
    <property type="entry name" value="Phosphoinositide phospholipase C"/>
    <property type="match status" value="1"/>
</dbReference>
<evidence type="ECO:0000313" key="7">
    <source>
        <dbReference type="EMBL" id="ETO13918.1"/>
    </source>
</evidence>
<evidence type="ECO:0000259" key="6">
    <source>
        <dbReference type="PROSITE" id="PS50003"/>
    </source>
</evidence>
<comment type="caution">
    <text evidence="7">The sequence shown here is derived from an EMBL/GenBank/DDBJ whole genome shotgun (WGS) entry which is preliminary data.</text>
</comment>
<keyword evidence="3" id="KW-0442">Lipid degradation</keyword>
<protein>
    <recommendedName>
        <fullName evidence="1">phosphoinositide phospholipase C</fullName>
        <ecNumber evidence="1">3.1.4.11</ecNumber>
    </recommendedName>
</protein>
<keyword evidence="8" id="KW-1185">Reference proteome</keyword>
<dbReference type="PANTHER" id="PTHR10336">
    <property type="entry name" value="PHOSPHOINOSITIDE-SPECIFIC PHOSPHOLIPASE C FAMILY PROTEIN"/>
    <property type="match status" value="1"/>
</dbReference>
<feature type="compositionally biased region" description="Basic residues" evidence="5">
    <location>
        <begin position="96"/>
        <end position="117"/>
    </location>
</feature>
<dbReference type="InterPro" id="IPR001192">
    <property type="entry name" value="PI-PLC_fam"/>
</dbReference>
<dbReference type="Pfam" id="PF16457">
    <property type="entry name" value="PH_12"/>
    <property type="match status" value="1"/>
</dbReference>
<sequence>KKKKKKKKLYMFLETPIAKVQSILTERETHHKKEVSQSNNNDLLVEPAEETESSKVSRSNDSFEEDDKVEAESQTRTETQTQTQSQSDSQSLSPKQSKKKHNKKQGGKAKAKKKKQVKKIDAIAEMKRGTAMLKYGRHGFPHFRRFQLSNDLSKLLWFSHKKNIGETSIVIADMKHILEGQQTEVFKQCTQASLEKASFSIVYGTKMKTLDLVAKSHEEAKLWVKGLRGLIKANQIGKLGKVVQILVNVDYVDITKPNYRAEEFSLSFFFFAVFKIVLTDKTYRNKLRGVGFEDKALLQTVEFTLSETKKSFKIVQELMRNTEIQKHQEFLSSQQLVSELEQRFDDIGYSLANQTLDLLELQRDVCLLTIYLF</sequence>
<keyword evidence="4" id="KW-0443">Lipid metabolism</keyword>
<name>X6MIV5_RETFI</name>
<dbReference type="CDD" id="cd13365">
    <property type="entry name" value="PH_PLC_plant-like"/>
    <property type="match status" value="1"/>
</dbReference>
<dbReference type="GO" id="GO:0048015">
    <property type="term" value="P:phosphatidylinositol-mediated signaling"/>
    <property type="evidence" value="ECO:0007669"/>
    <property type="project" value="TreeGrafter"/>
</dbReference>
<organism evidence="7 8">
    <name type="scientific">Reticulomyxa filosa</name>
    <dbReference type="NCBI Taxonomy" id="46433"/>
    <lineage>
        <taxon>Eukaryota</taxon>
        <taxon>Sar</taxon>
        <taxon>Rhizaria</taxon>
        <taxon>Retaria</taxon>
        <taxon>Foraminifera</taxon>
        <taxon>Monothalamids</taxon>
        <taxon>Reticulomyxidae</taxon>
        <taxon>Reticulomyxa</taxon>
    </lineage>
</organism>
<dbReference type="PANTHER" id="PTHR10336:SF36">
    <property type="entry name" value="1-PHOSPHATIDYLINOSITOL 4,5-BISPHOSPHATE PHOSPHODIESTERASE BETA-4"/>
    <property type="match status" value="1"/>
</dbReference>
<dbReference type="PROSITE" id="PS50003">
    <property type="entry name" value="PH_DOMAIN"/>
    <property type="match status" value="1"/>
</dbReference>
<evidence type="ECO:0000256" key="5">
    <source>
        <dbReference type="SAM" id="MobiDB-lite"/>
    </source>
</evidence>
<dbReference type="GO" id="GO:0016042">
    <property type="term" value="P:lipid catabolic process"/>
    <property type="evidence" value="ECO:0007669"/>
    <property type="project" value="UniProtKB-KW"/>
</dbReference>
<feature type="compositionally biased region" description="Low complexity" evidence="5">
    <location>
        <begin position="76"/>
        <end position="95"/>
    </location>
</feature>
<dbReference type="SUPFAM" id="SSF50729">
    <property type="entry name" value="PH domain-like"/>
    <property type="match status" value="1"/>
</dbReference>